<dbReference type="EMBL" id="CARXXK010000002">
    <property type="protein sequence ID" value="CAI6356084.1"/>
    <property type="molecule type" value="Genomic_DNA"/>
</dbReference>
<comment type="caution">
    <text evidence="1">The sequence shown here is derived from an EMBL/GenBank/DDBJ whole genome shotgun (WGS) entry which is preliminary data.</text>
</comment>
<name>A0AAV0WJP2_9HEMI</name>
<sequence length="184" mass="21411">MNVEQFQLILQNISDKIQRSDTAMREAISAKDKLQVTLSFLATGNSFRTLQHIFRVPKPSISTFLPEVFDAIYDFLKDYIKVPETNEEWGVLENGFRTRWNYPGCYGAIDGKHVSIKAPNQCGNVEDENKGEIFEGTWRRDFLMPSIVNTGSNHSARQARELRERYKHYFTHEGAVPWQDRMIY</sequence>
<evidence type="ECO:0000313" key="2">
    <source>
        <dbReference type="Proteomes" id="UP001160148"/>
    </source>
</evidence>
<dbReference type="Proteomes" id="UP001160148">
    <property type="component" value="Unassembled WGS sequence"/>
</dbReference>
<organism evidence="1 2">
    <name type="scientific">Macrosiphum euphorbiae</name>
    <name type="common">potato aphid</name>
    <dbReference type="NCBI Taxonomy" id="13131"/>
    <lineage>
        <taxon>Eukaryota</taxon>
        <taxon>Metazoa</taxon>
        <taxon>Ecdysozoa</taxon>
        <taxon>Arthropoda</taxon>
        <taxon>Hexapoda</taxon>
        <taxon>Insecta</taxon>
        <taxon>Pterygota</taxon>
        <taxon>Neoptera</taxon>
        <taxon>Paraneoptera</taxon>
        <taxon>Hemiptera</taxon>
        <taxon>Sternorrhyncha</taxon>
        <taxon>Aphidomorpha</taxon>
        <taxon>Aphidoidea</taxon>
        <taxon>Aphididae</taxon>
        <taxon>Macrosiphini</taxon>
        <taxon>Macrosiphum</taxon>
    </lineage>
</organism>
<gene>
    <name evidence="1" type="ORF">MEUPH1_LOCUS11860</name>
</gene>
<keyword evidence="2" id="KW-1185">Reference proteome</keyword>
<accession>A0AAV0WJP2</accession>
<reference evidence="1 2" key="1">
    <citation type="submission" date="2023-01" db="EMBL/GenBank/DDBJ databases">
        <authorList>
            <person name="Whitehead M."/>
        </authorList>
    </citation>
    <scope>NUCLEOTIDE SEQUENCE [LARGE SCALE GENOMIC DNA]</scope>
</reference>
<protein>
    <recommendedName>
        <fullName evidence="3">DDE Tnp4 domain-containing protein</fullName>
    </recommendedName>
</protein>
<proteinExistence type="predicted"/>
<evidence type="ECO:0000313" key="1">
    <source>
        <dbReference type="EMBL" id="CAI6356084.1"/>
    </source>
</evidence>
<dbReference type="AlphaFoldDB" id="A0AAV0WJP2"/>
<evidence type="ECO:0008006" key="3">
    <source>
        <dbReference type="Google" id="ProtNLM"/>
    </source>
</evidence>